<dbReference type="Pfam" id="PF18962">
    <property type="entry name" value="Por_Secre_tail"/>
    <property type="match status" value="1"/>
</dbReference>
<organism evidence="3 4">
    <name type="scientific">Ginsengibacter hankyongi</name>
    <dbReference type="NCBI Taxonomy" id="2607284"/>
    <lineage>
        <taxon>Bacteria</taxon>
        <taxon>Pseudomonadati</taxon>
        <taxon>Bacteroidota</taxon>
        <taxon>Chitinophagia</taxon>
        <taxon>Chitinophagales</taxon>
        <taxon>Chitinophagaceae</taxon>
        <taxon>Ginsengibacter</taxon>
    </lineage>
</organism>
<evidence type="ECO:0000256" key="1">
    <source>
        <dbReference type="SAM" id="SignalP"/>
    </source>
</evidence>
<accession>A0A5J5IE09</accession>
<dbReference type="AlphaFoldDB" id="A0A5J5IE09"/>
<feature type="signal peptide" evidence="1">
    <location>
        <begin position="1"/>
        <end position="24"/>
    </location>
</feature>
<gene>
    <name evidence="3" type="ORF">FW778_18565</name>
</gene>
<reference evidence="3 4" key="1">
    <citation type="submission" date="2019-09" db="EMBL/GenBank/DDBJ databases">
        <title>Draft genome sequence of Ginsengibacter sp. BR5-29.</title>
        <authorList>
            <person name="Im W.-T."/>
        </authorList>
    </citation>
    <scope>NUCLEOTIDE SEQUENCE [LARGE SCALE GENOMIC DNA]</scope>
    <source>
        <strain evidence="3 4">BR5-29</strain>
    </source>
</reference>
<dbReference type="Gene3D" id="2.60.40.10">
    <property type="entry name" value="Immunoglobulins"/>
    <property type="match status" value="1"/>
</dbReference>
<keyword evidence="4" id="KW-1185">Reference proteome</keyword>
<evidence type="ECO:0000313" key="4">
    <source>
        <dbReference type="Proteomes" id="UP000326903"/>
    </source>
</evidence>
<dbReference type="RefSeq" id="WP_150416359.1">
    <property type="nucleotide sequence ID" value="NZ_VYQF01000007.1"/>
</dbReference>
<feature type="chain" id="PRO_5023853573" evidence="1">
    <location>
        <begin position="25"/>
        <end position="1196"/>
    </location>
</feature>
<name>A0A5J5IE09_9BACT</name>
<comment type="caution">
    <text evidence="3">The sequence shown here is derived from an EMBL/GenBank/DDBJ whole genome shotgun (WGS) entry which is preliminary data.</text>
</comment>
<dbReference type="EMBL" id="VYQF01000007">
    <property type="protein sequence ID" value="KAA9036617.1"/>
    <property type="molecule type" value="Genomic_DNA"/>
</dbReference>
<dbReference type="NCBIfam" id="TIGR04183">
    <property type="entry name" value="Por_Secre_tail"/>
    <property type="match status" value="1"/>
</dbReference>
<keyword evidence="1" id="KW-0732">Signal</keyword>
<dbReference type="Gene3D" id="2.60.120.200">
    <property type="match status" value="1"/>
</dbReference>
<dbReference type="InterPro" id="IPR026444">
    <property type="entry name" value="Secre_tail"/>
</dbReference>
<dbReference type="NCBIfam" id="NF038128">
    <property type="entry name" value="choice_anch_J"/>
    <property type="match status" value="1"/>
</dbReference>
<dbReference type="Proteomes" id="UP000326903">
    <property type="component" value="Unassembled WGS sequence"/>
</dbReference>
<proteinExistence type="predicted"/>
<protein>
    <submittedName>
        <fullName evidence="3">T9SS type A sorting domain-containing protein</fullName>
    </submittedName>
</protein>
<dbReference type="SUPFAM" id="SSF49899">
    <property type="entry name" value="Concanavalin A-like lectins/glucanases"/>
    <property type="match status" value="1"/>
</dbReference>
<feature type="domain" description="Secretion system C-terminal sorting" evidence="2">
    <location>
        <begin position="1120"/>
        <end position="1194"/>
    </location>
</feature>
<dbReference type="InterPro" id="IPR013320">
    <property type="entry name" value="ConA-like_dom_sf"/>
</dbReference>
<dbReference type="GO" id="GO:0004553">
    <property type="term" value="F:hydrolase activity, hydrolyzing O-glycosyl compounds"/>
    <property type="evidence" value="ECO:0007669"/>
    <property type="project" value="UniProtKB-ARBA"/>
</dbReference>
<dbReference type="GO" id="GO:0005975">
    <property type="term" value="P:carbohydrate metabolic process"/>
    <property type="evidence" value="ECO:0007669"/>
    <property type="project" value="UniProtKB-ARBA"/>
</dbReference>
<evidence type="ECO:0000313" key="3">
    <source>
        <dbReference type="EMBL" id="KAA9036617.1"/>
    </source>
</evidence>
<dbReference type="InterPro" id="IPR013783">
    <property type="entry name" value="Ig-like_fold"/>
</dbReference>
<sequence length="1196" mass="130746">MTLHSIPSVFLFLFCSITVSNVYAQQIKAETFNFTELAQIQATQSFKIEGEHEIDGGWRYLKGNLPFPYNAKIIKQKIESIPVPNTVELPSPLPLQSFLGHIDPINFIPPDCMGAVGLNEVVTATNEFVIVHSKNGGAVLSKVTFPAFFNNPGMSDPYIQFDPYINRYWLSGISTSTTNKVFIAVSQTSDPAGNWYRYSFTPASTDGALLLDHPYLGFDNKLLVVTGRKFPNGVNFTGPILFCFNKDSLAAGKPISFGTNAQTIEKTTADGDVPCPVTAMGLTSPASTFYIVQNWNGGASAIRLSSITGTLPNLTWNTSSAVFPSGGSSWADADLGNLAPQEEETRKVAVNDARISSAQMVNGKIWCAHHIGLPATGFNHTAVQWWQLTTTGTVLQRGRIDDPAGLISRYYPTIAVNPAENVIIGYSISSPTTRINAAYSTRTSSTPLNTTDDEYIYKGGISTYWKDYGSGRARWGDYSHSAVDPVTGDLWTIQQYADQRLSAADNDSRYGVWWAEVSFLTFNSDVTVSAISQPNGTLPYCTLPINPLVTIKNVGMDTLKTVKLGLILDGVNVGIDTLTGLSISLYGSTDVAIPLPLNPPPGNHILQVYTFEPDGVTDQRTANDTSVVSFSVLPTLSLPDVEGFESATFPPADGWSLNNPDGGLTWERTTVASKSGVASMRLNAFNYQTTKAVDILQSPKIDIVNTDSIRINFDVAYAQYDATSIDSLQIVYSTDCGATWLPTSYHKSGSALSTNGGVFVKSSFVPTASQWRNESVSISTCKIGTPFILIGIKAVNDFGNNIYVDNFSISKLDTKQENVALLSVNKPFTTLCTPDFVPEITIANFGFDTLKTLTINYQIDNGSISTFNYTGSLAKCNSQVVTLNAITSSTGEHVLTIFSTNPNGIADQYPGNDTVRKIVKISPILEAPVTEGFETTTFPPVNWSTQNPDGGLTWVRTTSAAKTGLGSMVIRNFDAPTSNTEDKFYSPVIKFDPKVDSFFVSFDYAYSQGATYPGSTNMPMDTLELQITQDCGQTFTTIWKKWGADLQTIGDPNLPSATSFFPGPTQWKNINIYLSPVIGNKNFQVYFTAKSNAQNNLYIDNINIYSKILPQRLKDQGYLLYPSPFRNSFIIRNYTVPTTLQSVAIYNSVGQMVWMKNYNGTGYTEMPVDLSNEAPGVYIVKLKYTDKTVIQRIVKQ</sequence>
<evidence type="ECO:0000259" key="2">
    <source>
        <dbReference type="Pfam" id="PF18962"/>
    </source>
</evidence>